<dbReference type="InterPro" id="IPR004707">
    <property type="entry name" value="MmpL_fam"/>
</dbReference>
<dbReference type="PANTHER" id="PTHR33406:SF6">
    <property type="entry name" value="MEMBRANE PROTEIN YDGH-RELATED"/>
    <property type="match status" value="1"/>
</dbReference>
<gene>
    <name evidence="10" type="ORF">M2272_002457</name>
</gene>
<keyword evidence="4 8" id="KW-0812">Transmembrane</keyword>
<dbReference type="SUPFAM" id="SSF82866">
    <property type="entry name" value="Multidrug efflux transporter AcrB transmembrane domain"/>
    <property type="match status" value="2"/>
</dbReference>
<dbReference type="Proteomes" id="UP001160130">
    <property type="component" value="Unassembled WGS sequence"/>
</dbReference>
<keyword evidence="5 8" id="KW-1133">Transmembrane helix</keyword>
<accession>A0ABT6KYP4</accession>
<keyword evidence="11" id="KW-1185">Reference proteome</keyword>
<feature type="transmembrane region" description="Helical" evidence="8">
    <location>
        <begin position="780"/>
        <end position="799"/>
    </location>
</feature>
<feature type="transmembrane region" description="Helical" evidence="8">
    <location>
        <begin position="805"/>
        <end position="829"/>
    </location>
</feature>
<evidence type="ECO:0000313" key="11">
    <source>
        <dbReference type="Proteomes" id="UP001160130"/>
    </source>
</evidence>
<dbReference type="RefSeq" id="WP_280832435.1">
    <property type="nucleotide sequence ID" value="NZ_JARXVE010000003.1"/>
</dbReference>
<proteinExistence type="inferred from homology"/>
<reference evidence="10 11" key="1">
    <citation type="submission" date="2023-04" db="EMBL/GenBank/DDBJ databases">
        <title>Forest soil microbial communities from Buena Vista Peninsula, Colon Province, Panama.</title>
        <authorList>
            <person name="Bouskill N."/>
        </authorList>
    </citation>
    <scope>NUCLEOTIDE SEQUENCE [LARGE SCALE GENOMIC DNA]</scope>
    <source>
        <strain evidence="10 11">AC80</strain>
    </source>
</reference>
<keyword evidence="6 8" id="KW-0472">Membrane</keyword>
<evidence type="ECO:0000256" key="4">
    <source>
        <dbReference type="ARBA" id="ARBA00022692"/>
    </source>
</evidence>
<feature type="transmembrane region" description="Helical" evidence="8">
    <location>
        <begin position="345"/>
        <end position="367"/>
    </location>
</feature>
<keyword evidence="3" id="KW-1003">Cell membrane</keyword>
<feature type="region of interest" description="Disordered" evidence="7">
    <location>
        <begin position="1"/>
        <end position="22"/>
    </location>
</feature>
<dbReference type="EMBL" id="JARXVE010000003">
    <property type="protein sequence ID" value="MDH6195817.1"/>
    <property type="molecule type" value="Genomic_DNA"/>
</dbReference>
<comment type="subcellular location">
    <subcellularLocation>
        <location evidence="1">Cell membrane</location>
        <topology evidence="1">Multi-pass membrane protein</topology>
    </subcellularLocation>
</comment>
<feature type="transmembrane region" description="Helical" evidence="8">
    <location>
        <begin position="876"/>
        <end position="896"/>
    </location>
</feature>
<feature type="domain" description="Membrane transport protein MMPL" evidence="9">
    <location>
        <begin position="69"/>
        <end position="399"/>
    </location>
</feature>
<dbReference type="NCBIfam" id="TIGR00833">
    <property type="entry name" value="actII"/>
    <property type="match status" value="1"/>
</dbReference>
<dbReference type="InterPro" id="IPR050545">
    <property type="entry name" value="Mycobact_MmpL"/>
</dbReference>
<feature type="transmembrane region" description="Helical" evidence="8">
    <location>
        <begin position="395"/>
        <end position="417"/>
    </location>
</feature>
<organism evidence="10 11">
    <name type="scientific">Mycolicibacterium frederiksbergense</name>
    <dbReference type="NCBI Taxonomy" id="117567"/>
    <lineage>
        <taxon>Bacteria</taxon>
        <taxon>Bacillati</taxon>
        <taxon>Actinomycetota</taxon>
        <taxon>Actinomycetes</taxon>
        <taxon>Mycobacteriales</taxon>
        <taxon>Mycobacteriaceae</taxon>
        <taxon>Mycolicibacterium</taxon>
    </lineage>
</organism>
<sequence>MSNHDAPTEAFPVTTSQHAKHAQDAQHGGIAKWIRRLAIPIIIGWVAVIGVLNVIVPQLEEVGKMRSVSMTPDDAPSMIAMKRVGEVFQEFKSNSSVMIVLEGDEPLGDDAHKYYDQIVDKLEADKKHIEHVQDFWGDPLTASGAQSSDSKSAYVQVYTAGNQGEALANESVEAAEKIVQSIEAPPGVKAYVTGPAAMAADQEIAGNRSLEMITALTFVVIIIMLLSVYRSIVTVLLTLVTVMLSLSAARGLIAFLGYYNIIGLSTFATNLLVMLAIAASTDYAIFLIGRYQEARSVGEDRESAYYTMFHGTAHVILGSGLTIAGATFCLHFTRLPYFMSLGIPLAIGMFMVVLVALTLGPAIITVATRFGKTLEPKRAMRTRGWRKVGAAVVRWPGPILIATIALSLIGLLTLPGYRTNYNDRKYLPQDLPANTGYAAADRHFSPARMNPELLLIESDHDLRNSADFLVIERIAKRVVGVPGVSRVQAITRPQGTPIEHTSIPFNISMQGTTQTMNQKYMQDRMDDMLLQADEMQKTIDLMTRMIELMTKMQVTMNSMVGQMHGMLDDIKEMRDNISDFDDFFRPIRNYLYWEPHCYGIPMCQAMRSVFDTLDGVDTMTADFEQIVPDMDKMNALIPQMIAIMPPMIATMTTMKNMMLTMQATNGGLQDQMAAMQENSTAMGQAFDKAKNDDSFYLPPETFDNPDFKRGMKMFLSPDGHAVRFIISHEGDPMSPEGVAHVEPIKLAAKEAIKGTPLEGSKIYLGGTAAMFKDMQEGANYDLLIAGIASLCLIFIIMLILTRSVIAAAVIVGTVVLSLGASFGLSVLIWQHLIGLELHWMVLAMSVIILLAVGADYNLLLVARFKEEIHAGLKTGIIRAMGGTGSVVTSAGLVFAFTMMSMAVSELAVIGQVGTTIGLGLLFDTLVIRSFMTPSIAALLGKWFWWPQLVRERPKPEPWPKPIQREPQDSLA</sequence>
<evidence type="ECO:0000256" key="7">
    <source>
        <dbReference type="SAM" id="MobiDB-lite"/>
    </source>
</evidence>
<evidence type="ECO:0000256" key="5">
    <source>
        <dbReference type="ARBA" id="ARBA00022989"/>
    </source>
</evidence>
<evidence type="ECO:0000256" key="6">
    <source>
        <dbReference type="ARBA" id="ARBA00023136"/>
    </source>
</evidence>
<evidence type="ECO:0000256" key="2">
    <source>
        <dbReference type="ARBA" id="ARBA00010157"/>
    </source>
</evidence>
<comment type="similarity">
    <text evidence="2">Belongs to the resistance-nodulation-cell division (RND) (TC 2.A.6) family. MmpL subfamily.</text>
</comment>
<protein>
    <submittedName>
        <fullName evidence="10">RND superfamily putative drug exporter</fullName>
    </submittedName>
</protein>
<feature type="transmembrane region" description="Helical" evidence="8">
    <location>
        <begin position="311"/>
        <end position="333"/>
    </location>
</feature>
<feature type="transmembrane region" description="Helical" evidence="8">
    <location>
        <begin position="903"/>
        <end position="921"/>
    </location>
</feature>
<comment type="caution">
    <text evidence="10">The sequence shown here is derived from an EMBL/GenBank/DDBJ whole genome shotgun (WGS) entry which is preliminary data.</text>
</comment>
<evidence type="ECO:0000259" key="9">
    <source>
        <dbReference type="Pfam" id="PF03176"/>
    </source>
</evidence>
<evidence type="ECO:0000256" key="8">
    <source>
        <dbReference type="SAM" id="Phobius"/>
    </source>
</evidence>
<evidence type="ECO:0000256" key="3">
    <source>
        <dbReference type="ARBA" id="ARBA00022475"/>
    </source>
</evidence>
<dbReference type="Gene3D" id="1.20.1640.10">
    <property type="entry name" value="Multidrug efflux transporter AcrB transmembrane domain"/>
    <property type="match status" value="2"/>
</dbReference>
<feature type="transmembrane region" description="Helical" evidence="8">
    <location>
        <begin position="841"/>
        <end position="864"/>
    </location>
</feature>
<dbReference type="InterPro" id="IPR004869">
    <property type="entry name" value="MMPL_dom"/>
</dbReference>
<evidence type="ECO:0000256" key="1">
    <source>
        <dbReference type="ARBA" id="ARBA00004651"/>
    </source>
</evidence>
<name>A0ABT6KYP4_9MYCO</name>
<feature type="domain" description="Membrane transport protein MMPL" evidence="9">
    <location>
        <begin position="623"/>
        <end position="955"/>
    </location>
</feature>
<dbReference type="Pfam" id="PF03176">
    <property type="entry name" value="MMPL"/>
    <property type="match status" value="2"/>
</dbReference>
<feature type="transmembrane region" description="Helical" evidence="8">
    <location>
        <begin position="37"/>
        <end position="56"/>
    </location>
</feature>
<dbReference type="PANTHER" id="PTHR33406">
    <property type="entry name" value="MEMBRANE PROTEIN MJ1562-RELATED"/>
    <property type="match status" value="1"/>
</dbReference>
<evidence type="ECO:0000313" key="10">
    <source>
        <dbReference type="EMBL" id="MDH6195817.1"/>
    </source>
</evidence>
<feature type="transmembrane region" description="Helical" evidence="8">
    <location>
        <begin position="212"/>
        <end position="229"/>
    </location>
</feature>